<dbReference type="EMBL" id="JADZLT010000037">
    <property type="protein sequence ID" value="MBH0236451.1"/>
    <property type="molecule type" value="Genomic_DNA"/>
</dbReference>
<sequence length="154" mass="15836">MNDSIDPRSARRLLRTLRVVTNTALAEYDLGRGRAAARSSASFMALAAKGAGDFRFPEAGILSGDGLVAADVERDAAGEPVRLVLQAQGSAGLEAYAGAAIVVMLGLIEAGGRFDRDGRLVLDLAGLGLDETDLSAFTIGPADAADGDEGDDRS</sequence>
<organism evidence="1 2">
    <name type="scientific">Methylobrevis albus</name>
    <dbReference type="NCBI Taxonomy" id="2793297"/>
    <lineage>
        <taxon>Bacteria</taxon>
        <taxon>Pseudomonadati</taxon>
        <taxon>Pseudomonadota</taxon>
        <taxon>Alphaproteobacteria</taxon>
        <taxon>Hyphomicrobiales</taxon>
        <taxon>Pleomorphomonadaceae</taxon>
        <taxon>Methylobrevis</taxon>
    </lineage>
</organism>
<dbReference type="AlphaFoldDB" id="A0A931HZZ3"/>
<proteinExistence type="predicted"/>
<evidence type="ECO:0000313" key="2">
    <source>
        <dbReference type="Proteomes" id="UP000631694"/>
    </source>
</evidence>
<evidence type="ECO:0000313" key="1">
    <source>
        <dbReference type="EMBL" id="MBH0236451.1"/>
    </source>
</evidence>
<accession>A0A931HZZ3</accession>
<gene>
    <name evidence="1" type="ORF">I5731_01325</name>
</gene>
<keyword evidence="2" id="KW-1185">Reference proteome</keyword>
<comment type="caution">
    <text evidence="1">The sequence shown here is derived from an EMBL/GenBank/DDBJ whole genome shotgun (WGS) entry which is preliminary data.</text>
</comment>
<dbReference type="Proteomes" id="UP000631694">
    <property type="component" value="Unassembled WGS sequence"/>
</dbReference>
<protein>
    <submittedName>
        <fullName evidence="1">Uncharacterized protein</fullName>
    </submittedName>
</protein>
<dbReference type="RefSeq" id="WP_197309556.1">
    <property type="nucleotide sequence ID" value="NZ_JADZLT010000037.1"/>
</dbReference>
<reference evidence="1" key="1">
    <citation type="submission" date="2020-12" db="EMBL/GenBank/DDBJ databases">
        <title>Methylobrevis albus sp. nov., isolated from fresh water lack sediment.</title>
        <authorList>
            <person name="Zou Q."/>
        </authorList>
    </citation>
    <scope>NUCLEOTIDE SEQUENCE</scope>
    <source>
        <strain evidence="1">L22</strain>
    </source>
</reference>
<name>A0A931HZZ3_9HYPH</name>